<gene>
    <name evidence="1" type="ORF">E6K81_15595</name>
</gene>
<dbReference type="PROSITE" id="PS51257">
    <property type="entry name" value="PROKAR_LIPOPROTEIN"/>
    <property type="match status" value="1"/>
</dbReference>
<accession>A0A538TZU7</accession>
<sequence length="276" mass="30080">MNPHRSPRLRPFMALALLAIGLAASGCFNPFSPRIAPVLGFSKPAPVPNNASNLLRLFEWCYNYKANTEYRELFTDDYRFVFDPVDSSGAEYQGTPWTREDELISAAHLFVGGSADQEPASSITMRLDRSFNVIPDGNYVKWDPTGVWHKSVRTQLFLTIQTPNGSGWDISGAATFFLVRGDSALIPQELKDLGFGPDPNRWYIRRLLDETAHPDAGGGLASVGPATGQVRATAPVAAPAAVAELPIEVSWGFIRAYYRGRPGSASPAVAGRLPAR</sequence>
<evidence type="ECO:0000313" key="1">
    <source>
        <dbReference type="EMBL" id="TMQ69152.1"/>
    </source>
</evidence>
<organism evidence="1 2">
    <name type="scientific">Eiseniibacteriota bacterium</name>
    <dbReference type="NCBI Taxonomy" id="2212470"/>
    <lineage>
        <taxon>Bacteria</taxon>
        <taxon>Candidatus Eiseniibacteriota</taxon>
    </lineage>
</organism>
<protein>
    <submittedName>
        <fullName evidence="1">Uncharacterized protein</fullName>
    </submittedName>
</protein>
<dbReference type="EMBL" id="VBPB01000335">
    <property type="protein sequence ID" value="TMQ69152.1"/>
    <property type="molecule type" value="Genomic_DNA"/>
</dbReference>
<dbReference type="AlphaFoldDB" id="A0A538TZU7"/>
<reference evidence="1 2" key="1">
    <citation type="journal article" date="2019" name="Nat. Microbiol.">
        <title>Mediterranean grassland soil C-N compound turnover is dependent on rainfall and depth, and is mediated by genomically divergent microorganisms.</title>
        <authorList>
            <person name="Diamond S."/>
            <person name="Andeer P.F."/>
            <person name="Li Z."/>
            <person name="Crits-Christoph A."/>
            <person name="Burstein D."/>
            <person name="Anantharaman K."/>
            <person name="Lane K.R."/>
            <person name="Thomas B.C."/>
            <person name="Pan C."/>
            <person name="Northen T.R."/>
            <person name="Banfield J.F."/>
        </authorList>
    </citation>
    <scope>NUCLEOTIDE SEQUENCE [LARGE SCALE GENOMIC DNA]</scope>
    <source>
        <strain evidence="1">WS_11</strain>
    </source>
</reference>
<comment type="caution">
    <text evidence="1">The sequence shown here is derived from an EMBL/GenBank/DDBJ whole genome shotgun (WGS) entry which is preliminary data.</text>
</comment>
<dbReference type="Proteomes" id="UP000319771">
    <property type="component" value="Unassembled WGS sequence"/>
</dbReference>
<evidence type="ECO:0000313" key="2">
    <source>
        <dbReference type="Proteomes" id="UP000319771"/>
    </source>
</evidence>
<name>A0A538TZU7_UNCEI</name>
<proteinExistence type="predicted"/>